<evidence type="ECO:0000256" key="3">
    <source>
        <dbReference type="ARBA" id="ARBA00022737"/>
    </source>
</evidence>
<dbReference type="InterPro" id="IPR014743">
    <property type="entry name" value="Cl-channel_core"/>
</dbReference>
<dbReference type="InterPro" id="IPR046342">
    <property type="entry name" value="CBS_dom_sf"/>
</dbReference>
<feature type="transmembrane region" description="Helical" evidence="8">
    <location>
        <begin position="295"/>
        <end position="315"/>
    </location>
</feature>
<dbReference type="PRINTS" id="PR00762">
    <property type="entry name" value="CLCHANNEL"/>
</dbReference>
<name>A0A9D4V6X9_ADICA</name>
<dbReference type="Proteomes" id="UP000886520">
    <property type="component" value="Chromosome 4"/>
</dbReference>
<dbReference type="SUPFAM" id="SSF81340">
    <property type="entry name" value="Clc chloride channel"/>
    <property type="match status" value="1"/>
</dbReference>
<protein>
    <recommendedName>
        <fullName evidence="11">Chloride channel protein</fullName>
    </recommendedName>
</protein>
<proteinExistence type="predicted"/>
<dbReference type="Gene3D" id="3.10.580.10">
    <property type="entry name" value="CBS-domain"/>
    <property type="match status" value="1"/>
</dbReference>
<dbReference type="AlphaFoldDB" id="A0A9D4V6X9"/>
<keyword evidence="3" id="KW-0677">Repeat</keyword>
<keyword evidence="7" id="KW-0407">Ion channel</keyword>
<keyword evidence="7" id="KW-0868">Chloride</keyword>
<feature type="transmembrane region" description="Helical" evidence="8">
    <location>
        <begin position="229"/>
        <end position="247"/>
    </location>
</feature>
<dbReference type="GO" id="GO:0005247">
    <property type="term" value="F:voltage-gated chloride channel activity"/>
    <property type="evidence" value="ECO:0007669"/>
    <property type="project" value="InterPro"/>
</dbReference>
<dbReference type="PANTHER" id="PTHR11689">
    <property type="entry name" value="CHLORIDE CHANNEL PROTEIN CLC FAMILY MEMBER"/>
    <property type="match status" value="1"/>
</dbReference>
<dbReference type="Pfam" id="PF00654">
    <property type="entry name" value="Voltage_CLC"/>
    <property type="match status" value="1"/>
</dbReference>
<feature type="transmembrane region" description="Helical" evidence="8">
    <location>
        <begin position="372"/>
        <end position="393"/>
    </location>
</feature>
<dbReference type="Gene3D" id="1.10.3080.10">
    <property type="entry name" value="Clc chloride channel"/>
    <property type="match status" value="1"/>
</dbReference>
<evidence type="ECO:0000256" key="1">
    <source>
        <dbReference type="ARBA" id="ARBA00004141"/>
    </source>
</evidence>
<evidence type="ECO:0000256" key="2">
    <source>
        <dbReference type="ARBA" id="ARBA00022692"/>
    </source>
</evidence>
<dbReference type="EMBL" id="JABFUD020000004">
    <property type="protein sequence ID" value="KAI5080597.1"/>
    <property type="molecule type" value="Genomic_DNA"/>
</dbReference>
<keyword evidence="7" id="KW-0406">Ion transport</keyword>
<feature type="transmembrane region" description="Helical" evidence="8">
    <location>
        <begin position="167"/>
        <end position="191"/>
    </location>
</feature>
<evidence type="ECO:0008006" key="11">
    <source>
        <dbReference type="Google" id="ProtNLM"/>
    </source>
</evidence>
<keyword evidence="5" id="KW-0129">CBS domain</keyword>
<comment type="subcellular location">
    <subcellularLocation>
        <location evidence="1">Membrane</location>
        <topology evidence="1">Multi-pass membrane protein</topology>
    </subcellularLocation>
</comment>
<keyword evidence="2 8" id="KW-0812">Transmembrane</keyword>
<keyword evidence="7" id="KW-0869">Chloride channel</keyword>
<dbReference type="GO" id="GO:0034707">
    <property type="term" value="C:chloride channel complex"/>
    <property type="evidence" value="ECO:0007669"/>
    <property type="project" value="UniProtKB-KW"/>
</dbReference>
<organism evidence="9 10">
    <name type="scientific">Adiantum capillus-veneris</name>
    <name type="common">Maidenhair fern</name>
    <dbReference type="NCBI Taxonomy" id="13818"/>
    <lineage>
        <taxon>Eukaryota</taxon>
        <taxon>Viridiplantae</taxon>
        <taxon>Streptophyta</taxon>
        <taxon>Embryophyta</taxon>
        <taxon>Tracheophyta</taxon>
        <taxon>Polypodiopsida</taxon>
        <taxon>Polypodiidae</taxon>
        <taxon>Polypodiales</taxon>
        <taxon>Pteridineae</taxon>
        <taxon>Pteridaceae</taxon>
        <taxon>Vittarioideae</taxon>
        <taxon>Adiantum</taxon>
    </lineage>
</organism>
<keyword evidence="6 8" id="KW-0472">Membrane</keyword>
<dbReference type="CDD" id="cd04591">
    <property type="entry name" value="CBS_pair_voltage-gated_CLC_euk_bac"/>
    <property type="match status" value="1"/>
</dbReference>
<keyword evidence="4 8" id="KW-1133">Transmembrane helix</keyword>
<comment type="caution">
    <text evidence="9">The sequence shown here is derived from an EMBL/GenBank/DDBJ whole genome shotgun (WGS) entry which is preliminary data.</text>
</comment>
<evidence type="ECO:0000256" key="8">
    <source>
        <dbReference type="SAM" id="Phobius"/>
    </source>
</evidence>
<dbReference type="PRINTS" id="PR01120">
    <property type="entry name" value="CLCHANNELPLT"/>
</dbReference>
<keyword evidence="10" id="KW-1185">Reference proteome</keyword>
<dbReference type="InterPro" id="IPR051280">
    <property type="entry name" value="Cl-channel/antiporter"/>
</dbReference>
<feature type="transmembrane region" description="Helical" evidence="8">
    <location>
        <begin position="253"/>
        <end position="274"/>
    </location>
</feature>
<gene>
    <name evidence="9" type="ORF">GOP47_0003780</name>
</gene>
<evidence type="ECO:0000256" key="4">
    <source>
        <dbReference type="ARBA" id="ARBA00022989"/>
    </source>
</evidence>
<evidence type="ECO:0000256" key="5">
    <source>
        <dbReference type="ARBA" id="ARBA00023122"/>
    </source>
</evidence>
<evidence type="ECO:0000256" key="6">
    <source>
        <dbReference type="ARBA" id="ARBA00023136"/>
    </source>
</evidence>
<dbReference type="SUPFAM" id="SSF54631">
    <property type="entry name" value="CBS-domain pair"/>
    <property type="match status" value="1"/>
</dbReference>
<evidence type="ECO:0000313" key="9">
    <source>
        <dbReference type="EMBL" id="KAI5080597.1"/>
    </source>
</evidence>
<feature type="transmembrane region" description="Helical" evidence="8">
    <location>
        <begin position="197"/>
        <end position="217"/>
    </location>
</feature>
<evidence type="ECO:0000313" key="10">
    <source>
        <dbReference type="Proteomes" id="UP000886520"/>
    </source>
</evidence>
<reference evidence="9" key="1">
    <citation type="submission" date="2021-01" db="EMBL/GenBank/DDBJ databases">
        <title>Adiantum capillus-veneris genome.</title>
        <authorList>
            <person name="Fang Y."/>
            <person name="Liao Q."/>
        </authorList>
    </citation>
    <scope>NUCLEOTIDE SEQUENCE</scope>
    <source>
        <strain evidence="9">H3</strain>
        <tissue evidence="9">Leaf</tissue>
    </source>
</reference>
<dbReference type="InterPro" id="IPR001807">
    <property type="entry name" value="ClC"/>
</dbReference>
<dbReference type="InterPro" id="IPR002251">
    <property type="entry name" value="Cl_channel_pln"/>
</dbReference>
<evidence type="ECO:0000256" key="7">
    <source>
        <dbReference type="ARBA" id="ARBA00023173"/>
    </source>
</evidence>
<accession>A0A9D4V6X9</accession>
<dbReference type="PANTHER" id="PTHR11689:SF144">
    <property type="entry name" value="CHLORIDE CHANNEL PROTEIN"/>
    <property type="match status" value="1"/>
</dbReference>
<sequence length="726" mass="79561">MAVAPMMTPFLEIGPAALDFLKSSSYCSCLSLPASFPWLPPCRALTTSWWELRISRSRIGTGNYNRIQAYEVYTVHGKQKVRCCYLEVKAYLNGIDVPDILAPRALFVKVFGSIGSVAGGLDAGKQGPLAHTGACIAALLSQGGSEDHHLSWGWLRSVKNNKDKRDLVTCGAAAGVAAAFRAPVGGVLFALEEVTSWWRNLLLWRVFFSTALVAVVLRTASSFCGDTNCGLYGHGGLIMYSIGNFSVKFRLAELVPIVMLGLFGGLMGSLFTLCNSKIVKFYSAWHTKHGPAVKILHGILISLITSACTIGLSWLGACTACSLETCPNQGIAIRSARFMCPEGHYNDLATLFLSSNDDIVRNLFSVGTGSKFRYSSLVIYLVSSYTLALVTYGTPVPSGLFLPMIMSGATYGRLVGMAVKSWHGGFAELDEGLYAVLGAASFLGGCLRVTVSVCVILLELTNNLLMLPLTMLVLLISKTTGDLINEGIYDQLLRVKRLPFLQESPEPYMMNLTAFDVCSRQLVTLNAIEKVKHILDVLQGTRHNCFPVMSIDLSSQKTSFQGIILRSHLLALLKSKNCLPTKSSEKKVAIQESLPCSDSGKPALLKMVTIKVVEKSSFAERARSEETFIDLQPFVNTSPYTVVDSMCLASAFTLFRSLGLRHLCVVPRVECGLPIVGMLTRHDFLPDHIFRKFPHLRRKRWQSLHLRVPFLKKAVESDEPPESSRL</sequence>
<keyword evidence="7" id="KW-0813">Transport</keyword>
<dbReference type="OrthoDB" id="428525at2759"/>